<proteinExistence type="predicted"/>
<feature type="non-terminal residue" evidence="1">
    <location>
        <position position="1"/>
    </location>
</feature>
<dbReference type="Proteomes" id="UP000309340">
    <property type="component" value="Unassembled WGS sequence"/>
</dbReference>
<dbReference type="AlphaFoldDB" id="A0A4U0UYY9"/>
<keyword evidence="2" id="KW-1185">Reference proteome</keyword>
<evidence type="ECO:0000313" key="2">
    <source>
        <dbReference type="Proteomes" id="UP000309340"/>
    </source>
</evidence>
<sequence length="79" mass="8975">MQVRTLEDIGKGWVNFPAVQDCGFLTMAVLHARQLRNTTWTTADVPWLAQTNSWTLPADAHTTRWDQRARARVIAALRA</sequence>
<accession>A0A4U0UYY9</accession>
<comment type="caution">
    <text evidence="1">The sequence shown here is derived from an EMBL/GenBank/DDBJ whole genome shotgun (WGS) entry which is preliminary data.</text>
</comment>
<name>A0A4U0UYY9_9PEZI</name>
<gene>
    <name evidence="1" type="ORF">B0A55_13635</name>
</gene>
<feature type="non-terminal residue" evidence="1">
    <location>
        <position position="79"/>
    </location>
</feature>
<reference evidence="1 2" key="1">
    <citation type="submission" date="2017-03" db="EMBL/GenBank/DDBJ databases">
        <title>Genomes of endolithic fungi from Antarctica.</title>
        <authorList>
            <person name="Coleine C."/>
            <person name="Masonjones S."/>
            <person name="Stajich J.E."/>
        </authorList>
    </citation>
    <scope>NUCLEOTIDE SEQUENCE [LARGE SCALE GENOMIC DNA]</scope>
    <source>
        <strain evidence="1 2">CCFEE 5184</strain>
    </source>
</reference>
<protein>
    <submittedName>
        <fullName evidence="1">Uncharacterized protein</fullName>
    </submittedName>
</protein>
<dbReference type="EMBL" id="NAJQ01002543">
    <property type="protein sequence ID" value="TKA41470.1"/>
    <property type="molecule type" value="Genomic_DNA"/>
</dbReference>
<evidence type="ECO:0000313" key="1">
    <source>
        <dbReference type="EMBL" id="TKA41470.1"/>
    </source>
</evidence>
<organism evidence="1 2">
    <name type="scientific">Friedmanniomyces simplex</name>
    <dbReference type="NCBI Taxonomy" id="329884"/>
    <lineage>
        <taxon>Eukaryota</taxon>
        <taxon>Fungi</taxon>
        <taxon>Dikarya</taxon>
        <taxon>Ascomycota</taxon>
        <taxon>Pezizomycotina</taxon>
        <taxon>Dothideomycetes</taxon>
        <taxon>Dothideomycetidae</taxon>
        <taxon>Mycosphaerellales</taxon>
        <taxon>Teratosphaeriaceae</taxon>
        <taxon>Friedmanniomyces</taxon>
    </lineage>
</organism>